<evidence type="ECO:0000256" key="1">
    <source>
        <dbReference type="ARBA" id="ARBA00022679"/>
    </source>
</evidence>
<sequence length="151" mass="17142">MDWSRSKMTFLLCSPCSICVMILRNGYVVQSQWSIQFRFQTNYPSGDLKEFTRSGRARRRYCARSYAGWRRFTAAQPGSAHTALASLEKAGRIHFMITQNVDRLQHRAGSSQLELHGTVYTVACLACDSFQDQLKALNPKVGVHHNLNQLA</sequence>
<dbReference type="Gene3D" id="3.40.50.1220">
    <property type="entry name" value="TPP-binding domain"/>
    <property type="match status" value="1"/>
</dbReference>
<comment type="caution">
    <text evidence="3">Lacks conserved residue(s) required for the propagation of feature annotation.</text>
</comment>
<dbReference type="InterPro" id="IPR003000">
    <property type="entry name" value="Sirtuin"/>
</dbReference>
<accession>A0A1J3CT73</accession>
<dbReference type="Pfam" id="PF02146">
    <property type="entry name" value="SIR2"/>
    <property type="match status" value="1"/>
</dbReference>
<evidence type="ECO:0000313" key="5">
    <source>
        <dbReference type="EMBL" id="JAU10007.1"/>
    </source>
</evidence>
<evidence type="ECO:0000256" key="2">
    <source>
        <dbReference type="ARBA" id="ARBA00023027"/>
    </source>
</evidence>
<proteinExistence type="predicted"/>
<name>A0A1J3CT73_NOCCA</name>
<feature type="domain" description="Deacetylase sirtuin-type" evidence="4">
    <location>
        <begin position="1"/>
        <end position="151"/>
    </location>
</feature>
<dbReference type="EMBL" id="GEVI01022313">
    <property type="protein sequence ID" value="JAU10007.1"/>
    <property type="molecule type" value="Transcribed_RNA"/>
</dbReference>
<dbReference type="InterPro" id="IPR029035">
    <property type="entry name" value="DHS-like_NAD/FAD-binding_dom"/>
</dbReference>
<gene>
    <name evidence="5" type="ORF">GA_TR15886_c6_g1_i1_g.49743</name>
</gene>
<dbReference type="InterPro" id="IPR026590">
    <property type="entry name" value="Ssirtuin_cat_dom"/>
</dbReference>
<organism evidence="5">
    <name type="scientific">Noccaea caerulescens</name>
    <name type="common">Alpine penny-cress</name>
    <name type="synonym">Thlaspi caerulescens</name>
    <dbReference type="NCBI Taxonomy" id="107243"/>
    <lineage>
        <taxon>Eukaryota</taxon>
        <taxon>Viridiplantae</taxon>
        <taxon>Streptophyta</taxon>
        <taxon>Embryophyta</taxon>
        <taxon>Tracheophyta</taxon>
        <taxon>Spermatophyta</taxon>
        <taxon>Magnoliopsida</taxon>
        <taxon>eudicotyledons</taxon>
        <taxon>Gunneridae</taxon>
        <taxon>Pentapetalae</taxon>
        <taxon>rosids</taxon>
        <taxon>malvids</taxon>
        <taxon>Brassicales</taxon>
        <taxon>Brassicaceae</taxon>
        <taxon>Coluteocarpeae</taxon>
        <taxon>Noccaea</taxon>
    </lineage>
</organism>
<dbReference type="PROSITE" id="PS50305">
    <property type="entry name" value="SIRTUIN"/>
    <property type="match status" value="1"/>
</dbReference>
<dbReference type="PANTHER" id="PTHR11085">
    <property type="entry name" value="NAD-DEPENDENT PROTEIN DEACYLASE SIRTUIN-5, MITOCHONDRIAL-RELATED"/>
    <property type="match status" value="1"/>
</dbReference>
<evidence type="ECO:0000256" key="3">
    <source>
        <dbReference type="PROSITE-ProRule" id="PRU00236"/>
    </source>
</evidence>
<evidence type="ECO:0000259" key="4">
    <source>
        <dbReference type="PROSITE" id="PS50305"/>
    </source>
</evidence>
<dbReference type="SUPFAM" id="SSF52467">
    <property type="entry name" value="DHS-like NAD/FAD-binding domain"/>
    <property type="match status" value="1"/>
</dbReference>
<keyword evidence="2" id="KW-0520">NAD</keyword>
<dbReference type="InterPro" id="IPR050134">
    <property type="entry name" value="NAD-dep_sirtuin_deacylases"/>
</dbReference>
<keyword evidence="1" id="KW-0808">Transferase</keyword>
<dbReference type="GO" id="GO:0017136">
    <property type="term" value="F:histone deacetylase activity, NAD-dependent"/>
    <property type="evidence" value="ECO:0007669"/>
    <property type="project" value="TreeGrafter"/>
</dbReference>
<dbReference type="GO" id="GO:0070403">
    <property type="term" value="F:NAD+ binding"/>
    <property type="evidence" value="ECO:0007669"/>
    <property type="project" value="InterPro"/>
</dbReference>
<dbReference type="AlphaFoldDB" id="A0A1J3CT73"/>
<dbReference type="PANTHER" id="PTHR11085:SF10">
    <property type="entry name" value="NAD-DEPENDENT PROTEIN DEACYLASE SIRTUIN-5, MITOCHONDRIAL-RELATED"/>
    <property type="match status" value="1"/>
</dbReference>
<protein>
    <submittedName>
        <fullName evidence="5">NAD-dependent protein deacetylase SRT2</fullName>
    </submittedName>
</protein>
<reference evidence="5" key="1">
    <citation type="submission" date="2016-07" db="EMBL/GenBank/DDBJ databases">
        <title>De novo transcriptome assembly of four accessions of the metal hyperaccumulator plant Noccaea caerulescens.</title>
        <authorList>
            <person name="Blande D."/>
            <person name="Halimaa P."/>
            <person name="Tervahauta A.I."/>
            <person name="Aarts M.G."/>
            <person name="Karenlampi S.O."/>
        </authorList>
    </citation>
    <scope>NUCLEOTIDE SEQUENCE</scope>
</reference>